<dbReference type="PANTHER" id="PTHR12349">
    <property type="entry name" value="ANKYRIN REPEAT AND LEM DOMAIN-CONTAINING PROTEIN 2"/>
    <property type="match status" value="1"/>
</dbReference>
<feature type="region of interest" description="Disordered" evidence="1">
    <location>
        <begin position="391"/>
        <end position="482"/>
    </location>
</feature>
<dbReference type="Proteomes" id="UP001642540">
    <property type="component" value="Unassembled WGS sequence"/>
</dbReference>
<dbReference type="EMBL" id="CAXLJM020000013">
    <property type="protein sequence ID" value="CAL8079609.1"/>
    <property type="molecule type" value="Genomic_DNA"/>
</dbReference>
<dbReference type="SUPFAM" id="SSF48403">
    <property type="entry name" value="Ankyrin repeat"/>
    <property type="match status" value="1"/>
</dbReference>
<dbReference type="InterPro" id="IPR002110">
    <property type="entry name" value="Ankyrin_rpt"/>
</dbReference>
<sequence length="800" mass="89520">MSTSRNQSPNVNKNEAANGAPKRLCYYYVVIPPEDQAVSNDTSMSVTSAVELAAVMKRNPRARFHAGNSVEEAMKRATEKIRISQDTENYVSPKLEPRRRTRSSLSAIESALGAPAMESPKAHDLLMMGREILTLQSDKVRDRIERNPRILCTDTEVPTTLHEGCKYNALHLAAKSNNVDILQHILNLISSLEFMQRIYPTVSHEQRRYSTKQLVNCYLNTPDKMTQETPLHYACKFNNVESAEALLSHPWCDTTVKNVDKLTPYEIIGSRAETKGPKVDAIKRCFDERYIVPIWRDEDVIGDPPAIGEVAFINDLGQTIPPPLLAKFPDFSVSLLDPCNPQLLPMRGRNHTMKVFMSQPPAWKVKAFAGPVSKEKAKELRQLLVSSRGVLLAPSSPERTPTAPSTPVRARSETPGTPKRAPWTPSKGNVTPTGSSFRSNHVTPPPSAKSLFSSPIRSPPQHRGTCDSPTAFRGRWDSPGLNTSRTDMSIRVRDVEKGLERIAFEYSNEMNIPWSEYWHFLGAYCNLTTEAGLDLLEEHLRSLEAKRANNAPDEAFIEELSELSEHSKPNNSWDDLIGRLERINLDGSGLSSPGRGGYCQNPKCRLEARFCNCENVIPDLPCLDDDSMNEVLFTFGDTAQSQSSDSRDELSQPFMGIRKLDASSNTDSFGTTKSDSDKSDFQWPGPNLDSVEELFATAPSSPIEIDVFEECCNKPIFLSGERPGKIDLQVFQILQDFEDNIDKTKHVSTFQWINSIRALGEQFGRSQRVPFGVVGCTPRRLWEPPFVSTPRRTVNLDTSF</sequence>
<protein>
    <recommendedName>
        <fullName evidence="4">Ankyrin repeat and LEM domain-containing protein 2</fullName>
    </recommendedName>
</protein>
<evidence type="ECO:0000313" key="3">
    <source>
        <dbReference type="Proteomes" id="UP001642540"/>
    </source>
</evidence>
<dbReference type="Pfam" id="PF12796">
    <property type="entry name" value="Ank_2"/>
    <property type="match status" value="1"/>
</dbReference>
<evidence type="ECO:0000256" key="1">
    <source>
        <dbReference type="SAM" id="MobiDB-lite"/>
    </source>
</evidence>
<dbReference type="PANTHER" id="PTHR12349:SF4">
    <property type="entry name" value="ANKYRIN REPEAT AND LEM DOMAIN-CONTAINING PROTEIN 2"/>
    <property type="match status" value="1"/>
</dbReference>
<feature type="compositionally biased region" description="Polar residues" evidence="1">
    <location>
        <begin position="662"/>
        <end position="673"/>
    </location>
</feature>
<comment type="caution">
    <text evidence="2">The sequence shown here is derived from an EMBL/GenBank/DDBJ whole genome shotgun (WGS) entry which is preliminary data.</text>
</comment>
<dbReference type="InterPro" id="IPR036770">
    <property type="entry name" value="Ankyrin_rpt-contain_sf"/>
</dbReference>
<proteinExistence type="predicted"/>
<dbReference type="Gene3D" id="1.25.40.20">
    <property type="entry name" value="Ankyrin repeat-containing domain"/>
    <property type="match status" value="1"/>
</dbReference>
<keyword evidence="3" id="KW-1185">Reference proteome</keyword>
<evidence type="ECO:0008006" key="4">
    <source>
        <dbReference type="Google" id="ProtNLM"/>
    </source>
</evidence>
<name>A0ABP1PVV5_9HEXA</name>
<feature type="region of interest" description="Disordered" evidence="1">
    <location>
        <begin position="661"/>
        <end position="683"/>
    </location>
</feature>
<gene>
    <name evidence="2" type="ORF">ODALV1_LOCUS4416</name>
</gene>
<dbReference type="SMART" id="SM00248">
    <property type="entry name" value="ANK"/>
    <property type="match status" value="2"/>
</dbReference>
<reference evidence="2 3" key="1">
    <citation type="submission" date="2024-08" db="EMBL/GenBank/DDBJ databases">
        <authorList>
            <person name="Cucini C."/>
            <person name="Frati F."/>
        </authorList>
    </citation>
    <scope>NUCLEOTIDE SEQUENCE [LARGE SCALE GENOMIC DNA]</scope>
</reference>
<evidence type="ECO:0000313" key="2">
    <source>
        <dbReference type="EMBL" id="CAL8079609.1"/>
    </source>
</evidence>
<organism evidence="2 3">
    <name type="scientific">Orchesella dallaii</name>
    <dbReference type="NCBI Taxonomy" id="48710"/>
    <lineage>
        <taxon>Eukaryota</taxon>
        <taxon>Metazoa</taxon>
        <taxon>Ecdysozoa</taxon>
        <taxon>Arthropoda</taxon>
        <taxon>Hexapoda</taxon>
        <taxon>Collembola</taxon>
        <taxon>Entomobryomorpha</taxon>
        <taxon>Entomobryoidea</taxon>
        <taxon>Orchesellidae</taxon>
        <taxon>Orchesellinae</taxon>
        <taxon>Orchesella</taxon>
    </lineage>
</organism>
<accession>A0ABP1PVV5</accession>
<feature type="compositionally biased region" description="Polar residues" evidence="1">
    <location>
        <begin position="426"/>
        <end position="442"/>
    </location>
</feature>